<dbReference type="Gene3D" id="3.40.50.300">
    <property type="entry name" value="P-loop containing nucleotide triphosphate hydrolases"/>
    <property type="match status" value="1"/>
</dbReference>
<dbReference type="InterPro" id="IPR002586">
    <property type="entry name" value="CobQ/CobB/MinD/ParA_Nub-bd_dom"/>
</dbReference>
<dbReference type="GeneID" id="10494026"/>
<dbReference type="PANTHER" id="PTHR13696">
    <property type="entry name" value="P-LOOP CONTAINING NUCLEOSIDE TRIPHOSPHATE HYDROLASE"/>
    <property type="match status" value="1"/>
</dbReference>
<gene>
    <name evidence="2" type="ordered locus">Mcup_1838</name>
</gene>
<sequence>MRLSILSSKGGVGKSTLAISLSKELARRRTDVLLIDRDLIGYASYLAGIRGPGLVTSVVEELDTKPWREIKVESGSVTILKYFGDGPRYKLDIEKLHRQRNLGERGWELYRGLLKAKRYSFVIVDNAALVRPEDDIVKHELDTFKGIYPDMPIWQIFVSDFLDVDIKETVRYANLIGSVELGSVLAFVINMVYPEISTRVNHLLDQIVNALKARMGLTIPFSEKVYQYNGDFESFPILPEVGKMATKIMEMM</sequence>
<organism evidence="2 3">
    <name type="scientific">Metallosphaera cuprina (strain Ar-4)</name>
    <dbReference type="NCBI Taxonomy" id="1006006"/>
    <lineage>
        <taxon>Archaea</taxon>
        <taxon>Thermoproteota</taxon>
        <taxon>Thermoprotei</taxon>
        <taxon>Sulfolobales</taxon>
        <taxon>Sulfolobaceae</taxon>
        <taxon>Metallosphaera</taxon>
    </lineage>
</organism>
<dbReference type="PATRIC" id="fig|1006006.8.peg.1843"/>
<dbReference type="Proteomes" id="UP000007812">
    <property type="component" value="Chromosome"/>
</dbReference>
<dbReference type="InterPro" id="IPR027417">
    <property type="entry name" value="P-loop_NTPase"/>
</dbReference>
<evidence type="ECO:0000313" key="2">
    <source>
        <dbReference type="EMBL" id="AEB95940.1"/>
    </source>
</evidence>
<dbReference type="PANTHER" id="PTHR13696:SF52">
    <property type="entry name" value="PARA FAMILY PROTEIN CT_582"/>
    <property type="match status" value="1"/>
</dbReference>
<reference evidence="2 3" key="1">
    <citation type="journal article" date="2011" name="J. Bacteriol.">
        <title>Complete genome sequence of Metallosphaera cuprina, a metal sulfide-oxidizing archaeon from a hot spring.</title>
        <authorList>
            <person name="Liu L.J."/>
            <person name="You X.Y."/>
            <person name="Zheng H."/>
            <person name="Wang S."/>
            <person name="Jiang C.Y."/>
            <person name="Liu S.J."/>
        </authorList>
    </citation>
    <scope>NUCLEOTIDE SEQUENCE [LARGE SCALE GENOMIC DNA]</scope>
    <source>
        <strain evidence="2 3">Ar-4</strain>
    </source>
</reference>
<dbReference type="InterPro" id="IPR050678">
    <property type="entry name" value="DNA_Partitioning_ATPase"/>
</dbReference>
<dbReference type="AlphaFoldDB" id="F4G0Y1"/>
<feature type="domain" description="CobQ/CobB/MinD/ParA nucleotide binding" evidence="1">
    <location>
        <begin position="4"/>
        <end position="226"/>
    </location>
</feature>
<keyword evidence="3" id="KW-1185">Reference proteome</keyword>
<dbReference type="HOGENOM" id="CLU_090891_1_0_2"/>
<name>F4G0Y1_METCR</name>
<proteinExistence type="predicted"/>
<evidence type="ECO:0000259" key="1">
    <source>
        <dbReference type="Pfam" id="PF01656"/>
    </source>
</evidence>
<dbReference type="STRING" id="1006006.Mcup_1838"/>
<dbReference type="Pfam" id="PF01656">
    <property type="entry name" value="CbiA"/>
    <property type="match status" value="1"/>
</dbReference>
<dbReference type="eggNOG" id="arCOG07293">
    <property type="taxonomic scope" value="Archaea"/>
</dbReference>
<dbReference type="SUPFAM" id="SSF52540">
    <property type="entry name" value="P-loop containing nucleoside triphosphate hydrolases"/>
    <property type="match status" value="1"/>
</dbReference>
<accession>F4G0Y1</accession>
<dbReference type="KEGG" id="mcn:Mcup_1838"/>
<dbReference type="OrthoDB" id="36110at2157"/>
<evidence type="ECO:0000313" key="3">
    <source>
        <dbReference type="Proteomes" id="UP000007812"/>
    </source>
</evidence>
<dbReference type="EMBL" id="CP002656">
    <property type="protein sequence ID" value="AEB95940.1"/>
    <property type="molecule type" value="Genomic_DNA"/>
</dbReference>
<protein>
    <recommendedName>
        <fullName evidence="1">CobQ/CobB/MinD/ParA nucleotide binding domain-containing protein</fullName>
    </recommendedName>
</protein>
<dbReference type="RefSeq" id="WP_013738438.1">
    <property type="nucleotide sequence ID" value="NC_015435.1"/>
</dbReference>